<dbReference type="EMBL" id="LJOD01000033">
    <property type="protein sequence ID" value="KPE49002.1"/>
    <property type="molecule type" value="Genomic_DNA"/>
</dbReference>
<proteinExistence type="predicted"/>
<evidence type="ECO:0008006" key="3">
    <source>
        <dbReference type="Google" id="ProtNLM"/>
    </source>
</evidence>
<name>A0A0N0ITT1_CHRID</name>
<reference evidence="1 2" key="1">
    <citation type="journal article" date="2015" name="Genom Data">
        <title>Draft genome sequence of a multidrug-resistant Chryseobacterium indologenes isolate from Malaysia.</title>
        <authorList>
            <person name="Yu C.Y."/>
            <person name="Ang G.Y."/>
            <person name="Cheng H.J."/>
            <person name="Cheong Y.M."/>
            <person name="Yin W.F."/>
            <person name="Chan K.G."/>
        </authorList>
    </citation>
    <scope>NUCLEOTIDE SEQUENCE [LARGE SCALE GENOMIC DNA]</scope>
    <source>
        <strain evidence="1 2">CI_885</strain>
    </source>
</reference>
<dbReference type="AlphaFoldDB" id="A0A0N0ITT1"/>
<dbReference type="PATRIC" id="fig|253.9.peg.3225"/>
<sequence length="99" mass="11256">MEYYNPRLSFWYGVDPLAIWNPVMDREFYGEGQHNGGVYNSGNLNPYIYTYQNPIKYIDPNGKQIEWSLAWEFSTTTTAGGTLGGGMMGGGLQLFQLRE</sequence>
<gene>
    <name evidence="1" type="ORF">AOB46_22365</name>
</gene>
<organism evidence="1 2">
    <name type="scientific">Chryseobacterium indologenes</name>
    <name type="common">Flavobacterium indologenes</name>
    <dbReference type="NCBI Taxonomy" id="253"/>
    <lineage>
        <taxon>Bacteria</taxon>
        <taxon>Pseudomonadati</taxon>
        <taxon>Bacteroidota</taxon>
        <taxon>Flavobacteriia</taxon>
        <taxon>Flavobacteriales</taxon>
        <taxon>Weeksellaceae</taxon>
        <taxon>Chryseobacterium group</taxon>
        <taxon>Chryseobacterium</taxon>
    </lineage>
</organism>
<protein>
    <recommendedName>
        <fullName evidence="3">RHS repeat-associated core domain-containing protein</fullName>
    </recommendedName>
</protein>
<dbReference type="Proteomes" id="UP000037953">
    <property type="component" value="Unassembled WGS sequence"/>
</dbReference>
<dbReference type="Gene3D" id="2.180.10.10">
    <property type="entry name" value="RHS repeat-associated core"/>
    <property type="match status" value="1"/>
</dbReference>
<evidence type="ECO:0000313" key="2">
    <source>
        <dbReference type="Proteomes" id="UP000037953"/>
    </source>
</evidence>
<accession>A0A0N0ITT1</accession>
<reference evidence="2" key="2">
    <citation type="submission" date="2015-09" db="EMBL/GenBank/DDBJ databases">
        <title>Draft genome sequence of a multidrug-resistant Chryseobacterium indologenes isolate from Malaysia.</title>
        <authorList>
            <person name="Yu C.Y."/>
            <person name="Ang G.Y."/>
            <person name="Chan K.-G."/>
        </authorList>
    </citation>
    <scope>NUCLEOTIDE SEQUENCE [LARGE SCALE GENOMIC DNA]</scope>
    <source>
        <strain evidence="2">CI_885</strain>
    </source>
</reference>
<evidence type="ECO:0000313" key="1">
    <source>
        <dbReference type="EMBL" id="KPE49002.1"/>
    </source>
</evidence>
<comment type="caution">
    <text evidence="1">The sequence shown here is derived from an EMBL/GenBank/DDBJ whole genome shotgun (WGS) entry which is preliminary data.</text>
</comment>